<dbReference type="Pfam" id="PF14579">
    <property type="entry name" value="HHH_6"/>
    <property type="match status" value="1"/>
</dbReference>
<accession>A0A6N9H4W2</accession>
<evidence type="ECO:0000256" key="2">
    <source>
        <dbReference type="ARBA" id="ARBA00022679"/>
    </source>
</evidence>
<dbReference type="InterPro" id="IPR023073">
    <property type="entry name" value="DnaE2"/>
</dbReference>
<sequence>MSRFFNPRTTWSELERRLSAKPAPAGTRHNGARRRTEPGAGSEADSTGGEADPTGGQAHPGAEVRAGGQANAPAARPSPPPQQSDSRQQPNSRQQSNTGQPAPIADRKSAPRRYEDEPTTAARTAPAHRAAPAAVPPPVSVGPRGSDGPGRSVGPGARPAPAAPESTGAGSAPVPTPRHAAPAIAYAELHAHSDFSFLDGASEPEDLVDAAADAGLSGLALTDHNGLYGAVRFAQRAAARGLPTVYGAELSLGLAERIPGQVDPAAEHLLVLARSVEGYRALSAAITAGNQRGEKNRPVFDLESLAAQRADWLILTGCRKGPLLPRLGDPDGGLGALRRLTDLFGTDRVAVELTRTGDPRDDERIAHLRELAARCDLPAVATNAVHYAGHAQFRGAQLRAAIRSHRSLEQLAGWLPPAAAGRIHTPEEMVQRFGPEPVAAAARLAAECAFELTAARAGLPRAPVPEGADEMERLRELVAAGALRRYGDRAGRPDAWALLDRELATIEAMGFAGYFLIVWDIARFCHDNDIFCQGRGSAANSAVCYVLGITAVDAVRFGLLFDRFLSPEREGYPDIDIDIESARREEVIQYTYAHYGRDRAAQVANVITYRAKSSVRDAAGALGFDPGQQDAFSKGLARWSSLPEPAETHVPAPVLDLAGELLGTPRHLGIHSGGMILADRPIGEVVPIEPATMEDRTVVQWDKDDCAAMNLVKFDLLGLGMLGALHEMVDLVAAHTGERIERPAIPQEDPEVYDMLCAADAVGVFQVESRAQLATLPRLRPRTFYDLAVQVALIRPGPIQGGSVHPYIRRRQGEEPVDFLHPALESSLGKTLGVPLFQEQLMQMAIDVAGFSGADADELRRAMGSRRSQARMKALRERFDAGCAQRGIGPELAEVIFGKIAAFANYGFPESHAISFANLVYDSAWFKRHHPAAFTAGLLRSQPMGFYSPQSLIADARRHGVGIRPVDIARSQEEADLEPDPDSTGGFAIRIGLRAVKGVGDAAEALVAERAHGAYGSVEDVAQRTGVEVRVLEALATAGAFDCFGLDRRQALWLAGSLSGAGPATLPGTSPVHTAPALPLMGAFDVTLAELFATGLTVDGYPTQQLRGALRARGYASTADARAASDGQRITVAGIITHRQRPGTASGITFMNIEDEFGMLNVVCSPGLMKRFAPISLTRATLVVTGLLQRAGEVVSLYAHKLVPLDVELPVASRNFR</sequence>
<keyword evidence="1 9" id="KW-0963">Cytoplasm</keyword>
<dbReference type="InterPro" id="IPR040982">
    <property type="entry name" value="DNA_pol3_finger"/>
</dbReference>
<comment type="caution">
    <text evidence="12">The sequence shown here is derived from an EMBL/GenBank/DDBJ whole genome shotgun (WGS) entry which is preliminary data.</text>
</comment>
<keyword evidence="5 9" id="KW-0227">DNA damage</keyword>
<dbReference type="AlphaFoldDB" id="A0A6N9H4W2"/>
<dbReference type="GO" id="GO:0006260">
    <property type="term" value="P:DNA replication"/>
    <property type="evidence" value="ECO:0007669"/>
    <property type="project" value="UniProtKB-KW"/>
</dbReference>
<feature type="compositionally biased region" description="Low complexity" evidence="10">
    <location>
        <begin position="154"/>
        <end position="164"/>
    </location>
</feature>
<dbReference type="Pfam" id="PF02811">
    <property type="entry name" value="PHP"/>
    <property type="match status" value="1"/>
</dbReference>
<dbReference type="Proteomes" id="UP000469215">
    <property type="component" value="Unassembled WGS sequence"/>
</dbReference>
<dbReference type="CDD" id="cd04485">
    <property type="entry name" value="DnaE_OBF"/>
    <property type="match status" value="1"/>
</dbReference>
<reference evidence="12 13" key="1">
    <citation type="submission" date="2020-01" db="EMBL/GenBank/DDBJ databases">
        <authorList>
            <person name="Deng T."/>
        </authorList>
    </citation>
    <scope>NUCLEOTIDE SEQUENCE [LARGE SCALE GENOMIC DNA]</scope>
    <source>
        <strain evidence="12 13">5221</strain>
    </source>
</reference>
<keyword evidence="13" id="KW-1185">Reference proteome</keyword>
<dbReference type="SUPFAM" id="SSF89550">
    <property type="entry name" value="PHP domain-like"/>
    <property type="match status" value="1"/>
</dbReference>
<evidence type="ECO:0000256" key="5">
    <source>
        <dbReference type="ARBA" id="ARBA00022763"/>
    </source>
</evidence>
<dbReference type="InterPro" id="IPR004805">
    <property type="entry name" value="DnaE2/DnaE/PolC"/>
</dbReference>
<feature type="compositionally biased region" description="Basic and acidic residues" evidence="10">
    <location>
        <begin position="105"/>
        <end position="116"/>
    </location>
</feature>
<dbReference type="GO" id="GO:0006281">
    <property type="term" value="P:DNA repair"/>
    <property type="evidence" value="ECO:0007669"/>
    <property type="project" value="UniProtKB-UniRule"/>
</dbReference>
<gene>
    <name evidence="12" type="primary">dnaE</name>
    <name evidence="9" type="synonym">dnaE2</name>
    <name evidence="12" type="ORF">GSY69_02930</name>
</gene>
<dbReference type="InterPro" id="IPR003141">
    <property type="entry name" value="Pol/His_phosphatase_N"/>
</dbReference>
<dbReference type="NCBIfam" id="TIGR00594">
    <property type="entry name" value="polc"/>
    <property type="match status" value="1"/>
</dbReference>
<evidence type="ECO:0000313" key="13">
    <source>
        <dbReference type="Proteomes" id="UP000469215"/>
    </source>
</evidence>
<evidence type="ECO:0000256" key="4">
    <source>
        <dbReference type="ARBA" id="ARBA00022705"/>
    </source>
</evidence>
<organism evidence="12 13">
    <name type="scientific">Brevibacterium rongguiense</name>
    <dbReference type="NCBI Taxonomy" id="2695267"/>
    <lineage>
        <taxon>Bacteria</taxon>
        <taxon>Bacillati</taxon>
        <taxon>Actinomycetota</taxon>
        <taxon>Actinomycetes</taxon>
        <taxon>Micrococcales</taxon>
        <taxon>Brevibacteriaceae</taxon>
        <taxon>Brevibacterium</taxon>
    </lineage>
</organism>
<dbReference type="InterPro" id="IPR004013">
    <property type="entry name" value="PHP_dom"/>
</dbReference>
<evidence type="ECO:0000256" key="7">
    <source>
        <dbReference type="ARBA" id="ARBA00023204"/>
    </source>
</evidence>
<feature type="domain" description="Polymerase/histidinol phosphatase N-terminal" evidence="11">
    <location>
        <begin position="187"/>
        <end position="254"/>
    </location>
</feature>
<keyword evidence="4 9" id="KW-0235">DNA replication</keyword>
<dbReference type="InterPro" id="IPR029460">
    <property type="entry name" value="DNAPol_HHH"/>
</dbReference>
<comment type="function">
    <text evidence="9">DNA polymerase involved in damage-induced mutagenesis and translesion synthesis (TLS). It is not the major replicative DNA polymerase.</text>
</comment>
<dbReference type="HAMAP" id="MF_01902">
    <property type="entry name" value="DNApol_error_prone"/>
    <property type="match status" value="1"/>
</dbReference>
<keyword evidence="3 9" id="KW-0548">Nucleotidyltransferase</keyword>
<evidence type="ECO:0000256" key="6">
    <source>
        <dbReference type="ARBA" id="ARBA00022932"/>
    </source>
</evidence>
<keyword evidence="2 9" id="KW-0808">Transferase</keyword>
<evidence type="ECO:0000256" key="1">
    <source>
        <dbReference type="ARBA" id="ARBA00022490"/>
    </source>
</evidence>
<dbReference type="Gene3D" id="1.10.150.870">
    <property type="match status" value="1"/>
</dbReference>
<dbReference type="PANTHER" id="PTHR32294:SF4">
    <property type="entry name" value="ERROR-PRONE DNA POLYMERASE"/>
    <property type="match status" value="1"/>
</dbReference>
<evidence type="ECO:0000313" key="12">
    <source>
        <dbReference type="EMBL" id="MYM18959.1"/>
    </source>
</evidence>
<feature type="compositionally biased region" description="Low complexity" evidence="10">
    <location>
        <begin position="83"/>
        <end position="97"/>
    </location>
</feature>
<evidence type="ECO:0000256" key="10">
    <source>
        <dbReference type="SAM" id="MobiDB-lite"/>
    </source>
</evidence>
<evidence type="ECO:0000256" key="9">
    <source>
        <dbReference type="HAMAP-Rule" id="MF_01902"/>
    </source>
</evidence>
<evidence type="ECO:0000256" key="3">
    <source>
        <dbReference type="ARBA" id="ARBA00022695"/>
    </source>
</evidence>
<dbReference type="Gene3D" id="3.20.20.140">
    <property type="entry name" value="Metal-dependent hydrolases"/>
    <property type="match status" value="1"/>
</dbReference>
<keyword evidence="6 9" id="KW-0239">DNA-directed DNA polymerase</keyword>
<dbReference type="GO" id="GO:0003887">
    <property type="term" value="F:DNA-directed DNA polymerase activity"/>
    <property type="evidence" value="ECO:0007669"/>
    <property type="project" value="UniProtKB-UniRule"/>
</dbReference>
<dbReference type="PANTHER" id="PTHR32294">
    <property type="entry name" value="DNA POLYMERASE III SUBUNIT ALPHA"/>
    <property type="match status" value="1"/>
</dbReference>
<evidence type="ECO:0000256" key="8">
    <source>
        <dbReference type="ARBA" id="ARBA00049244"/>
    </source>
</evidence>
<dbReference type="InterPro" id="IPR016195">
    <property type="entry name" value="Pol/histidinol_Pase-like"/>
</dbReference>
<evidence type="ECO:0000259" key="11">
    <source>
        <dbReference type="SMART" id="SM00481"/>
    </source>
</evidence>
<dbReference type="EMBL" id="WWEQ01000007">
    <property type="protein sequence ID" value="MYM18959.1"/>
    <property type="molecule type" value="Genomic_DNA"/>
</dbReference>
<dbReference type="EC" id="2.7.7.7" evidence="9"/>
<dbReference type="InterPro" id="IPR011708">
    <property type="entry name" value="DNA_pol3_alpha_NTPase_dom"/>
</dbReference>
<keyword evidence="7 9" id="KW-0234">DNA repair</keyword>
<dbReference type="CDD" id="cd07431">
    <property type="entry name" value="PHP_PolIIIA"/>
    <property type="match status" value="1"/>
</dbReference>
<feature type="region of interest" description="Disordered" evidence="10">
    <location>
        <begin position="1"/>
        <end position="177"/>
    </location>
</feature>
<dbReference type="NCBIfam" id="NF004225">
    <property type="entry name" value="PRK05672.1"/>
    <property type="match status" value="1"/>
</dbReference>
<dbReference type="Pfam" id="PF07733">
    <property type="entry name" value="DNA_pol3_alpha"/>
    <property type="match status" value="1"/>
</dbReference>
<dbReference type="GO" id="GO:0005737">
    <property type="term" value="C:cytoplasm"/>
    <property type="evidence" value="ECO:0007669"/>
    <property type="project" value="UniProtKB-SubCell"/>
</dbReference>
<feature type="compositionally biased region" description="Low complexity" evidence="10">
    <location>
        <begin position="119"/>
        <end position="133"/>
    </location>
</feature>
<dbReference type="GO" id="GO:0008408">
    <property type="term" value="F:3'-5' exonuclease activity"/>
    <property type="evidence" value="ECO:0007669"/>
    <property type="project" value="InterPro"/>
</dbReference>
<dbReference type="Pfam" id="PF17657">
    <property type="entry name" value="DNA_pol3_finger"/>
    <property type="match status" value="1"/>
</dbReference>
<comment type="subcellular location">
    <subcellularLocation>
        <location evidence="9">Cytoplasm</location>
    </subcellularLocation>
</comment>
<dbReference type="SMART" id="SM00481">
    <property type="entry name" value="POLIIIAc"/>
    <property type="match status" value="1"/>
</dbReference>
<name>A0A6N9H4W2_9MICO</name>
<comment type="catalytic activity">
    <reaction evidence="8 9">
        <text>DNA(n) + a 2'-deoxyribonucleoside 5'-triphosphate = DNA(n+1) + diphosphate</text>
        <dbReference type="Rhea" id="RHEA:22508"/>
        <dbReference type="Rhea" id="RHEA-COMP:17339"/>
        <dbReference type="Rhea" id="RHEA-COMP:17340"/>
        <dbReference type="ChEBI" id="CHEBI:33019"/>
        <dbReference type="ChEBI" id="CHEBI:61560"/>
        <dbReference type="ChEBI" id="CHEBI:173112"/>
        <dbReference type="EC" id="2.7.7.7"/>
    </reaction>
</comment>
<comment type="similarity">
    <text evidence="9">Belongs to the DNA polymerase type-C family. DnaE2 subfamily.</text>
</comment>
<proteinExistence type="inferred from homology"/>
<protein>
    <recommendedName>
        <fullName evidence="9">Error-prone DNA polymerase</fullName>
        <ecNumber evidence="9">2.7.7.7</ecNumber>
    </recommendedName>
</protein>